<organism evidence="3 4">
    <name type="scientific">Citrobacter telavivensis</name>
    <dbReference type="NCBI Taxonomy" id="2653932"/>
    <lineage>
        <taxon>Bacteria</taxon>
        <taxon>Pseudomonadati</taxon>
        <taxon>Pseudomonadota</taxon>
        <taxon>Gammaproteobacteria</taxon>
        <taxon>Enterobacterales</taxon>
        <taxon>Enterobacteriaceae</taxon>
        <taxon>Citrobacter</taxon>
    </lineage>
</organism>
<keyword evidence="4" id="KW-1185">Reference proteome</keyword>
<sequence>MQGNRFSLCALILTALLCFLTSSPSRASSPLTITTFNDCFVRAGIRYQIEPLLLRAIAIGESSMDPVITNTNRDKKGRPVSTDYGLMQINSTHIPKLVRMEVIRGADDLLTRPCLNIQIGAWILARHFQVCGVTWNCLGSYNAGFRKDRHETREHYANRIWRIYSRLKGLPAVQGR</sequence>
<proteinExistence type="predicted"/>
<gene>
    <name evidence="3" type="ORF">GBB84_25050</name>
</gene>
<evidence type="ECO:0000256" key="1">
    <source>
        <dbReference type="SAM" id="SignalP"/>
    </source>
</evidence>
<dbReference type="Pfam" id="PF01464">
    <property type="entry name" value="SLT"/>
    <property type="match status" value="1"/>
</dbReference>
<dbReference type="InterPro" id="IPR008258">
    <property type="entry name" value="Transglycosylase_SLT_dom_1"/>
</dbReference>
<feature type="domain" description="Transglycosylase SLT" evidence="2">
    <location>
        <begin position="39"/>
        <end position="161"/>
    </location>
</feature>
<comment type="caution">
    <text evidence="3">The sequence shown here is derived from an EMBL/GenBank/DDBJ whole genome shotgun (WGS) entry which is preliminary data.</text>
</comment>
<keyword evidence="1" id="KW-0732">Signal</keyword>
<name>A0A6L5EF99_9ENTR</name>
<dbReference type="InterPro" id="IPR023346">
    <property type="entry name" value="Lysozyme-like_dom_sf"/>
</dbReference>
<feature type="signal peptide" evidence="1">
    <location>
        <begin position="1"/>
        <end position="27"/>
    </location>
</feature>
<evidence type="ECO:0000259" key="2">
    <source>
        <dbReference type="Pfam" id="PF01464"/>
    </source>
</evidence>
<dbReference type="EMBL" id="WHIY01000025">
    <property type="protein sequence ID" value="MPQ54159.1"/>
    <property type="molecule type" value="Genomic_DNA"/>
</dbReference>
<evidence type="ECO:0000313" key="3">
    <source>
        <dbReference type="EMBL" id="MPQ54159.1"/>
    </source>
</evidence>
<evidence type="ECO:0000313" key="4">
    <source>
        <dbReference type="Proteomes" id="UP000475079"/>
    </source>
</evidence>
<dbReference type="SUPFAM" id="SSF53955">
    <property type="entry name" value="Lysozyme-like"/>
    <property type="match status" value="1"/>
</dbReference>
<dbReference type="RefSeq" id="WP_110820829.1">
    <property type="nucleotide sequence ID" value="NZ_WHIY01000025.1"/>
</dbReference>
<feature type="chain" id="PRO_5027031053" evidence="1">
    <location>
        <begin position="28"/>
        <end position="176"/>
    </location>
</feature>
<protein>
    <submittedName>
        <fullName evidence="3">Transglycosylase SLT domain-containing protein</fullName>
    </submittedName>
</protein>
<reference evidence="3 4" key="1">
    <citation type="submission" date="2019-10" db="EMBL/GenBank/DDBJ databases">
        <title>Characterization of a new Citrobacter species.</title>
        <authorList>
            <person name="Goncalves Ribeiro T."/>
            <person name="Izdebski R."/>
            <person name="Urbanowicz P."/>
            <person name="Carmeli Y."/>
            <person name="Gniadkowski M."/>
            <person name="Peixe L."/>
        </authorList>
    </citation>
    <scope>NUCLEOTIDE SEQUENCE [LARGE SCALE GENOMIC DNA]</scope>
    <source>
        <strain evidence="3 4">NMI7905_11</strain>
    </source>
</reference>
<dbReference type="Gene3D" id="1.10.530.10">
    <property type="match status" value="1"/>
</dbReference>
<dbReference type="Proteomes" id="UP000475079">
    <property type="component" value="Unassembled WGS sequence"/>
</dbReference>
<accession>A0A6L5EF99</accession>
<dbReference type="CDD" id="cd13400">
    <property type="entry name" value="LT_IagB-like"/>
    <property type="match status" value="1"/>
</dbReference>
<dbReference type="AlphaFoldDB" id="A0A6L5EF99"/>